<evidence type="ECO:0000313" key="6">
    <source>
        <dbReference type="EMBL" id="MBD8489307.1"/>
    </source>
</evidence>
<evidence type="ECO:0000256" key="2">
    <source>
        <dbReference type="ARBA" id="ARBA00022559"/>
    </source>
</evidence>
<protein>
    <submittedName>
        <fullName evidence="6">Peroxidase</fullName>
    </submittedName>
</protein>
<dbReference type="Proteomes" id="UP000647133">
    <property type="component" value="Unassembled WGS sequence"/>
</dbReference>
<proteinExistence type="predicted"/>
<sequence>MKWDSNTTLEKEDIQGLLVRGYSKLPYASYHLLRFNDLKDAKSYLHESITQVTKASTSPDDMAVHLAFTYDGLKYLSLPEITLQSFLRQFKEGMTEKHRSFVLGDEHANAPELWEWGGPNNPPVHALLMLYTKDKSTLEAVQSQHHTLFGHHHIEEVRMLATDTLPDLKEHFGFRDGVSQPYVGGFSNKQPGENEDILPPGEFVLGYKNWYGQYPDSPIMETESDADDLLPSYPNNLKVKDFGMNGSYLVFRQLSQDVYCFWKYMKEQAPAASHTQKEAVKLASKMVGRWPSGAPLVKAPHADDVQYANHNDFNYWKEDFNGLKCPIGAHIRRTNPRDSLLTEKTDLESKEMVLKHRILRRGRTYGTPLAESMKTDDLMNAEDDGKERGLHFICFVGDLIRQFEFIQNAWVKFHKFGGLYEDSDPLIGTHYQKDGHVTDTFTVPEEPVRKRYKNMPQFTAVKGGAYFFFPGIKALTYLSRP</sequence>
<dbReference type="InterPro" id="IPR011008">
    <property type="entry name" value="Dimeric_a/b-barrel"/>
</dbReference>
<keyword evidence="3" id="KW-0479">Metal-binding</keyword>
<reference evidence="6 7" key="1">
    <citation type="submission" date="2020-09" db="EMBL/GenBank/DDBJ databases">
        <title>Echinicola sp. CAU 1574 isolated from sand of Sido Beach.</title>
        <authorList>
            <person name="Kim W."/>
        </authorList>
    </citation>
    <scope>NUCLEOTIDE SEQUENCE [LARGE SCALE GENOMIC DNA]</scope>
    <source>
        <strain evidence="6 7">CAU 1574</strain>
    </source>
</reference>
<keyword evidence="5" id="KW-0408">Iron</keyword>
<dbReference type="InterPro" id="IPR006314">
    <property type="entry name" value="Dyp_peroxidase"/>
</dbReference>
<dbReference type="PROSITE" id="PS51404">
    <property type="entry name" value="DYP_PEROXIDASE"/>
    <property type="match status" value="1"/>
</dbReference>
<keyword evidence="7" id="KW-1185">Reference proteome</keyword>
<dbReference type="EMBL" id="JACYTQ010000003">
    <property type="protein sequence ID" value="MBD8489307.1"/>
    <property type="molecule type" value="Genomic_DNA"/>
</dbReference>
<evidence type="ECO:0000256" key="4">
    <source>
        <dbReference type="ARBA" id="ARBA00023002"/>
    </source>
</evidence>
<keyword evidence="4" id="KW-0560">Oxidoreductase</keyword>
<gene>
    <name evidence="6" type="ORF">IFO69_11170</name>
</gene>
<comment type="cofactor">
    <cofactor evidence="1">
        <name>heme b</name>
        <dbReference type="ChEBI" id="CHEBI:60344"/>
    </cofactor>
</comment>
<accession>A0ABR9AKM4</accession>
<dbReference type="PANTHER" id="PTHR30521:SF5">
    <property type="entry name" value="BLR4509 PROTEIN"/>
    <property type="match status" value="1"/>
</dbReference>
<organism evidence="6 7">
    <name type="scientific">Echinicola arenosa</name>
    <dbReference type="NCBI Taxonomy" id="2774144"/>
    <lineage>
        <taxon>Bacteria</taxon>
        <taxon>Pseudomonadati</taxon>
        <taxon>Bacteroidota</taxon>
        <taxon>Cytophagia</taxon>
        <taxon>Cytophagales</taxon>
        <taxon>Cyclobacteriaceae</taxon>
        <taxon>Echinicola</taxon>
    </lineage>
</organism>
<evidence type="ECO:0000256" key="5">
    <source>
        <dbReference type="ARBA" id="ARBA00023004"/>
    </source>
</evidence>
<keyword evidence="2 6" id="KW-0575">Peroxidase</keyword>
<evidence type="ECO:0000256" key="3">
    <source>
        <dbReference type="ARBA" id="ARBA00022723"/>
    </source>
</evidence>
<dbReference type="SUPFAM" id="SSF54909">
    <property type="entry name" value="Dimeric alpha+beta barrel"/>
    <property type="match status" value="1"/>
</dbReference>
<dbReference type="GO" id="GO:0004601">
    <property type="term" value="F:peroxidase activity"/>
    <property type="evidence" value="ECO:0007669"/>
    <property type="project" value="UniProtKB-KW"/>
</dbReference>
<comment type="caution">
    <text evidence="6">The sequence shown here is derived from an EMBL/GenBank/DDBJ whole genome shotgun (WGS) entry which is preliminary data.</text>
</comment>
<name>A0ABR9AKM4_9BACT</name>
<evidence type="ECO:0000256" key="1">
    <source>
        <dbReference type="ARBA" id="ARBA00001970"/>
    </source>
</evidence>
<evidence type="ECO:0000313" key="7">
    <source>
        <dbReference type="Proteomes" id="UP000647133"/>
    </source>
</evidence>
<dbReference type="PANTHER" id="PTHR30521">
    <property type="entry name" value="DEFERROCHELATASE/PEROXIDASE"/>
    <property type="match status" value="1"/>
</dbReference>